<keyword evidence="2" id="KW-0812">Transmembrane</keyword>
<dbReference type="EMBL" id="QAID01000040">
    <property type="protein sequence ID" value="MDN4578895.1"/>
    <property type="molecule type" value="Genomic_DNA"/>
</dbReference>
<reference evidence="5" key="1">
    <citation type="submission" date="2018-04" db="EMBL/GenBank/DDBJ databases">
        <authorList>
            <person name="Jy Z."/>
        </authorList>
    </citation>
    <scope>NUCLEOTIDE SEQUENCE</scope>
    <source>
        <strain evidence="6">AS13</strain>
        <strain evidence="5">LA18</strain>
    </source>
</reference>
<gene>
    <name evidence="5" type="ORF">DBA34_02025</name>
    <name evidence="6" type="ORF">DBB29_12295</name>
</gene>
<sequence length="109" mass="12167">MDEPRRVVLRQSLVRPILLAGAERKLTLVAGTLSAAMVFGVQSKEAIFAGVVFWLLAHWGLVQAAKKDPQLSLVYPRHLMYQPYYEPVATVFAPPGLVKMPKPHNPTFE</sequence>
<dbReference type="GO" id="GO:0016020">
    <property type="term" value="C:membrane"/>
    <property type="evidence" value="ECO:0007669"/>
    <property type="project" value="UniProtKB-SubCell"/>
</dbReference>
<proteinExistence type="predicted"/>
<evidence type="ECO:0000313" key="7">
    <source>
        <dbReference type="Proteomes" id="UP001172788"/>
    </source>
</evidence>
<evidence type="ECO:0000256" key="1">
    <source>
        <dbReference type="ARBA" id="ARBA00004370"/>
    </source>
</evidence>
<evidence type="ECO:0000256" key="2">
    <source>
        <dbReference type="ARBA" id="ARBA00022692"/>
    </source>
</evidence>
<evidence type="ECO:0000256" key="4">
    <source>
        <dbReference type="ARBA" id="ARBA00023136"/>
    </source>
</evidence>
<dbReference type="Proteomes" id="UP001172788">
    <property type="component" value="Unassembled WGS sequence"/>
</dbReference>
<dbReference type="InterPro" id="IPR007792">
    <property type="entry name" value="T4SS_VirB3/TrbD/AvhB"/>
</dbReference>
<dbReference type="NCBIfam" id="NF010395">
    <property type="entry name" value="PRK13823.1"/>
    <property type="match status" value="1"/>
</dbReference>
<keyword evidence="4" id="KW-0472">Membrane</keyword>
<dbReference type="RefSeq" id="WP_301233384.1">
    <property type="nucleotide sequence ID" value="NZ_QAIC01000024.1"/>
</dbReference>
<organism evidence="5 8">
    <name type="scientific">Pandoraea cepalis</name>
    <dbReference type="NCBI Taxonomy" id="2508294"/>
    <lineage>
        <taxon>Bacteria</taxon>
        <taxon>Pseudomonadati</taxon>
        <taxon>Pseudomonadota</taxon>
        <taxon>Betaproteobacteria</taxon>
        <taxon>Burkholderiales</taxon>
        <taxon>Burkholderiaceae</taxon>
        <taxon>Pandoraea</taxon>
    </lineage>
</organism>
<dbReference type="EMBL" id="QAIC01000024">
    <property type="protein sequence ID" value="MDN4572049.1"/>
    <property type="molecule type" value="Genomic_DNA"/>
</dbReference>
<protein>
    <submittedName>
        <fullName evidence="5">Conjugal transfer protein TrbD</fullName>
    </submittedName>
</protein>
<accession>A0AAW7MH19</accession>
<evidence type="ECO:0000313" key="8">
    <source>
        <dbReference type="Proteomes" id="UP001172791"/>
    </source>
</evidence>
<name>A0AAW7MH19_9BURK</name>
<dbReference type="Proteomes" id="UP001172791">
    <property type="component" value="Unassembled WGS sequence"/>
</dbReference>
<keyword evidence="7" id="KW-1185">Reference proteome</keyword>
<evidence type="ECO:0000313" key="5">
    <source>
        <dbReference type="EMBL" id="MDN4572049.1"/>
    </source>
</evidence>
<evidence type="ECO:0000256" key="3">
    <source>
        <dbReference type="ARBA" id="ARBA00022989"/>
    </source>
</evidence>
<dbReference type="Pfam" id="PF05101">
    <property type="entry name" value="VirB3"/>
    <property type="match status" value="1"/>
</dbReference>
<evidence type="ECO:0000313" key="6">
    <source>
        <dbReference type="EMBL" id="MDN4578895.1"/>
    </source>
</evidence>
<comment type="subcellular location">
    <subcellularLocation>
        <location evidence="1">Membrane</location>
    </subcellularLocation>
</comment>
<keyword evidence="3" id="KW-1133">Transmembrane helix</keyword>
<dbReference type="AlphaFoldDB" id="A0AAW7MH19"/>
<comment type="caution">
    <text evidence="5">The sequence shown here is derived from an EMBL/GenBank/DDBJ whole genome shotgun (WGS) entry which is preliminary data.</text>
</comment>